<dbReference type="Gene3D" id="3.40.1190.20">
    <property type="match status" value="1"/>
</dbReference>
<dbReference type="GO" id="GO:0110051">
    <property type="term" value="P:metabolite repair"/>
    <property type="evidence" value="ECO:0007669"/>
    <property type="project" value="TreeGrafter"/>
</dbReference>
<dbReference type="Pfam" id="PF01256">
    <property type="entry name" value="Carb_kinase"/>
    <property type="match status" value="1"/>
</dbReference>
<comment type="catalytic activity">
    <reaction evidence="6">
        <text>(6S)-NADHX + ADP = AMP + phosphate + NADH + H(+)</text>
        <dbReference type="Rhea" id="RHEA:32223"/>
        <dbReference type="ChEBI" id="CHEBI:15378"/>
        <dbReference type="ChEBI" id="CHEBI:43474"/>
        <dbReference type="ChEBI" id="CHEBI:57945"/>
        <dbReference type="ChEBI" id="CHEBI:64074"/>
        <dbReference type="ChEBI" id="CHEBI:456215"/>
        <dbReference type="ChEBI" id="CHEBI:456216"/>
        <dbReference type="EC" id="4.2.1.136"/>
    </reaction>
</comment>
<dbReference type="PROSITE" id="PS51383">
    <property type="entry name" value="YJEF_C_3"/>
    <property type="match status" value="1"/>
</dbReference>
<keyword evidence="2 6" id="KW-0067">ATP-binding</keyword>
<comment type="function">
    <text evidence="6">Catalyzes the dehydration of the S-form of NAD(P)HX at the expense of ADP, which is converted to AMP. Together with NAD(P)HX epimerase, which catalyzes the epimerization of the S- and R-forms, the enzyme allows the repair of both epimers of NAD(P)HX, a damaged form of NAD(P)H that is a result of enzymatic or heat-dependent hydration.</text>
</comment>
<comment type="caution">
    <text evidence="6">Lacks conserved residue(s) required for the propagation of feature annotation.</text>
</comment>
<feature type="domain" description="YjeF C-terminal" evidence="8">
    <location>
        <begin position="2"/>
        <end position="266"/>
    </location>
</feature>
<dbReference type="CDD" id="cd01171">
    <property type="entry name" value="YXKO-related"/>
    <property type="match status" value="1"/>
</dbReference>
<keyword evidence="5 6" id="KW-0456">Lyase</keyword>
<keyword evidence="7" id="KW-0812">Transmembrane</keyword>
<comment type="catalytic activity">
    <reaction evidence="6">
        <text>(6S)-NADPHX + ADP = AMP + phosphate + NADPH + H(+)</text>
        <dbReference type="Rhea" id="RHEA:32235"/>
        <dbReference type="ChEBI" id="CHEBI:15378"/>
        <dbReference type="ChEBI" id="CHEBI:43474"/>
        <dbReference type="ChEBI" id="CHEBI:57783"/>
        <dbReference type="ChEBI" id="CHEBI:64076"/>
        <dbReference type="ChEBI" id="CHEBI:456215"/>
        <dbReference type="ChEBI" id="CHEBI:456216"/>
        <dbReference type="EC" id="4.2.1.136"/>
    </reaction>
</comment>
<keyword evidence="7" id="KW-1133">Transmembrane helix</keyword>
<proteinExistence type="inferred from homology"/>
<evidence type="ECO:0000256" key="7">
    <source>
        <dbReference type="SAM" id="Phobius"/>
    </source>
</evidence>
<dbReference type="HAMAP" id="MF_01965">
    <property type="entry name" value="NADHX_dehydratase"/>
    <property type="match status" value="1"/>
</dbReference>
<dbReference type="GO" id="GO:0005524">
    <property type="term" value="F:ATP binding"/>
    <property type="evidence" value="ECO:0007669"/>
    <property type="project" value="UniProtKB-KW"/>
</dbReference>
<evidence type="ECO:0000259" key="8">
    <source>
        <dbReference type="PROSITE" id="PS51383"/>
    </source>
</evidence>
<evidence type="ECO:0000256" key="4">
    <source>
        <dbReference type="ARBA" id="ARBA00023027"/>
    </source>
</evidence>
<dbReference type="InterPro" id="IPR000631">
    <property type="entry name" value="CARKD"/>
</dbReference>
<comment type="cofactor">
    <cofactor evidence="6">
        <name>Mg(2+)</name>
        <dbReference type="ChEBI" id="CHEBI:18420"/>
    </cofactor>
</comment>
<dbReference type="PANTHER" id="PTHR12592">
    <property type="entry name" value="ATP-DEPENDENT (S)-NAD(P)H-HYDRATE DEHYDRATASE FAMILY MEMBER"/>
    <property type="match status" value="1"/>
</dbReference>
<feature type="binding site" evidence="6">
    <location>
        <position position="37"/>
    </location>
    <ligand>
        <name>(6S)-NADPHX</name>
        <dbReference type="ChEBI" id="CHEBI:64076"/>
    </ligand>
</feature>
<keyword evidence="4 6" id="KW-0520">NAD</keyword>
<keyword evidence="7" id="KW-0472">Membrane</keyword>
<evidence type="ECO:0000313" key="10">
    <source>
        <dbReference type="Proteomes" id="UP000230935"/>
    </source>
</evidence>
<feature type="binding site" evidence="6">
    <location>
        <position position="148"/>
    </location>
    <ligand>
        <name>(6S)-NADPHX</name>
        <dbReference type="ChEBI" id="CHEBI:64076"/>
    </ligand>
</feature>
<evidence type="ECO:0000256" key="3">
    <source>
        <dbReference type="ARBA" id="ARBA00022857"/>
    </source>
</evidence>
<dbReference type="PANTHER" id="PTHR12592:SF0">
    <property type="entry name" value="ATP-DEPENDENT (S)-NAD(P)H-HYDRATE DEHYDRATASE"/>
    <property type="match status" value="1"/>
</dbReference>
<reference evidence="10" key="1">
    <citation type="submission" date="2017-09" db="EMBL/GenBank/DDBJ databases">
        <title>Depth-based differentiation of microbial function through sediment-hosted aquifers and enrichment of novel symbionts in the deep terrestrial subsurface.</title>
        <authorList>
            <person name="Probst A.J."/>
            <person name="Ladd B."/>
            <person name="Jarett J.K."/>
            <person name="Geller-Mcgrath D.E."/>
            <person name="Sieber C.M.K."/>
            <person name="Emerson J.B."/>
            <person name="Anantharaman K."/>
            <person name="Thomas B.C."/>
            <person name="Malmstrom R."/>
            <person name="Stieglmeier M."/>
            <person name="Klingl A."/>
            <person name="Woyke T."/>
            <person name="Ryan C.M."/>
            <person name="Banfield J.F."/>
        </authorList>
    </citation>
    <scope>NUCLEOTIDE SEQUENCE [LARGE SCALE GENOMIC DNA]</scope>
</reference>
<sequence>MIITKKQVMLPKRKRTSHKGQNGNVLVIGGSYDFVGAVVLAGLAALRSGVDWVTIMCPEKVGWAIHCLTPNLVTRKVKTEFFSARHIPLALKEEQKYDVVLIGNGISLKSKAFCRGFLRRSLKPLVIDADAVKAVRIQDVDNAILTPHHKEFELLLKNSKLTERNFQKYLKYNIVIVKGAVDTIYTRGKIFKNKTGNPGMTKGGTGDVLAGLAVGFLAQSGDLLQSAINATFFNGLIGDILFKKHKGYSYLASDMVDEIKAMRSRNFSPR</sequence>
<comment type="similarity">
    <text evidence="6">Belongs to the NnrD/CARKD family.</text>
</comment>
<evidence type="ECO:0000256" key="6">
    <source>
        <dbReference type="HAMAP-Rule" id="MF_01965"/>
    </source>
</evidence>
<keyword evidence="3 6" id="KW-0521">NADP</keyword>
<accession>A0A2H0W2I9</accession>
<organism evidence="9 10">
    <name type="scientific">Candidatus Buchananbacteria bacterium CG10_big_fil_rev_8_21_14_0_10_42_9</name>
    <dbReference type="NCBI Taxonomy" id="1974526"/>
    <lineage>
        <taxon>Bacteria</taxon>
        <taxon>Candidatus Buchananiibacteriota</taxon>
    </lineage>
</organism>
<evidence type="ECO:0000256" key="5">
    <source>
        <dbReference type="ARBA" id="ARBA00023239"/>
    </source>
</evidence>
<dbReference type="NCBIfam" id="TIGR00196">
    <property type="entry name" value="yjeF_cterm"/>
    <property type="match status" value="1"/>
</dbReference>
<dbReference type="GO" id="GO:0046496">
    <property type="term" value="P:nicotinamide nucleotide metabolic process"/>
    <property type="evidence" value="ECO:0007669"/>
    <property type="project" value="UniProtKB-UniRule"/>
</dbReference>
<feature type="binding site" evidence="6">
    <location>
        <position position="206"/>
    </location>
    <ligand>
        <name>AMP</name>
        <dbReference type="ChEBI" id="CHEBI:456215"/>
    </ligand>
</feature>
<gene>
    <name evidence="6" type="primary">nnrD</name>
    <name evidence="9" type="ORF">COT81_00690</name>
</gene>
<dbReference type="AlphaFoldDB" id="A0A2H0W2I9"/>
<dbReference type="Proteomes" id="UP000230935">
    <property type="component" value="Unassembled WGS sequence"/>
</dbReference>
<comment type="caution">
    <text evidence="9">The sequence shown here is derived from an EMBL/GenBank/DDBJ whole genome shotgun (WGS) entry which is preliminary data.</text>
</comment>
<feature type="transmembrane region" description="Helical" evidence="7">
    <location>
        <begin position="21"/>
        <end position="46"/>
    </location>
</feature>
<dbReference type="EC" id="4.2.1.136" evidence="6"/>
<comment type="subunit">
    <text evidence="6">Homotetramer.</text>
</comment>
<feature type="binding site" evidence="6">
    <location>
        <position position="105"/>
    </location>
    <ligand>
        <name>(6S)-NADPHX</name>
        <dbReference type="ChEBI" id="CHEBI:64076"/>
    </ligand>
</feature>
<protein>
    <recommendedName>
        <fullName evidence="6">ADP-dependent (S)-NAD(P)H-hydrate dehydratase</fullName>
        <ecNumber evidence="6">4.2.1.136</ecNumber>
    </recommendedName>
    <alternativeName>
        <fullName evidence="6">ADP-dependent NAD(P)HX dehydratase</fullName>
    </alternativeName>
</protein>
<name>A0A2H0W2I9_9BACT</name>
<dbReference type="SUPFAM" id="SSF53613">
    <property type="entry name" value="Ribokinase-like"/>
    <property type="match status" value="1"/>
</dbReference>
<feature type="binding site" evidence="6">
    <location>
        <position position="207"/>
    </location>
    <ligand>
        <name>(6S)-NADPHX</name>
        <dbReference type="ChEBI" id="CHEBI:64076"/>
    </ligand>
</feature>
<evidence type="ECO:0000256" key="1">
    <source>
        <dbReference type="ARBA" id="ARBA00022741"/>
    </source>
</evidence>
<dbReference type="InterPro" id="IPR029056">
    <property type="entry name" value="Ribokinase-like"/>
</dbReference>
<evidence type="ECO:0000256" key="2">
    <source>
        <dbReference type="ARBA" id="ARBA00022840"/>
    </source>
</evidence>
<dbReference type="EMBL" id="PEZZ01000004">
    <property type="protein sequence ID" value="PIS05517.1"/>
    <property type="molecule type" value="Genomic_DNA"/>
</dbReference>
<evidence type="ECO:0000313" key="9">
    <source>
        <dbReference type="EMBL" id="PIS05517.1"/>
    </source>
</evidence>
<keyword evidence="1 6" id="KW-0547">Nucleotide-binding</keyword>
<dbReference type="GO" id="GO:0052855">
    <property type="term" value="F:ADP-dependent NAD(P)H-hydrate dehydratase activity"/>
    <property type="evidence" value="ECO:0007669"/>
    <property type="project" value="UniProtKB-UniRule"/>
</dbReference>